<dbReference type="Proteomes" id="UP001627154">
    <property type="component" value="Unassembled WGS sequence"/>
</dbReference>
<dbReference type="Gene3D" id="1.25.40.20">
    <property type="entry name" value="Ankyrin repeat-containing domain"/>
    <property type="match status" value="1"/>
</dbReference>
<evidence type="ECO:0000313" key="4">
    <source>
        <dbReference type="EMBL" id="KAL3396880.1"/>
    </source>
</evidence>
<organism evidence="4 5">
    <name type="scientific">Trichogramma kaykai</name>
    <dbReference type="NCBI Taxonomy" id="54128"/>
    <lineage>
        <taxon>Eukaryota</taxon>
        <taxon>Metazoa</taxon>
        <taxon>Ecdysozoa</taxon>
        <taxon>Arthropoda</taxon>
        <taxon>Hexapoda</taxon>
        <taxon>Insecta</taxon>
        <taxon>Pterygota</taxon>
        <taxon>Neoptera</taxon>
        <taxon>Endopterygota</taxon>
        <taxon>Hymenoptera</taxon>
        <taxon>Apocrita</taxon>
        <taxon>Proctotrupomorpha</taxon>
        <taxon>Chalcidoidea</taxon>
        <taxon>Trichogrammatidae</taxon>
        <taxon>Trichogramma</taxon>
    </lineage>
</organism>
<accession>A0ABD2WVC2</accession>
<name>A0ABD2WVC2_9HYME</name>
<dbReference type="InterPro" id="IPR002110">
    <property type="entry name" value="Ankyrin_rpt"/>
</dbReference>
<evidence type="ECO:0000256" key="2">
    <source>
        <dbReference type="ARBA" id="ARBA00023043"/>
    </source>
</evidence>
<dbReference type="SUPFAM" id="SSF48403">
    <property type="entry name" value="Ankyrin repeat"/>
    <property type="match status" value="1"/>
</dbReference>
<keyword evidence="5" id="KW-1185">Reference proteome</keyword>
<proteinExistence type="predicted"/>
<dbReference type="PANTHER" id="PTHR24141:SF1">
    <property type="entry name" value="2-5A-DEPENDENT RIBONUCLEASE"/>
    <property type="match status" value="1"/>
</dbReference>
<dbReference type="AlphaFoldDB" id="A0ABD2WVC2"/>
<dbReference type="InterPro" id="IPR036770">
    <property type="entry name" value="Ankyrin_rpt-contain_sf"/>
</dbReference>
<evidence type="ECO:0000313" key="5">
    <source>
        <dbReference type="Proteomes" id="UP001627154"/>
    </source>
</evidence>
<dbReference type="Pfam" id="PF12796">
    <property type="entry name" value="Ank_2"/>
    <property type="match status" value="1"/>
</dbReference>
<dbReference type="PROSITE" id="PS50297">
    <property type="entry name" value="ANK_REP_REGION"/>
    <property type="match status" value="2"/>
</dbReference>
<comment type="caution">
    <text evidence="4">The sequence shown here is derived from an EMBL/GenBank/DDBJ whole genome shotgun (WGS) entry which is preliminary data.</text>
</comment>
<dbReference type="PANTHER" id="PTHR24141">
    <property type="entry name" value="2-5A-DEPENDENT RIBONUCLEASE"/>
    <property type="match status" value="1"/>
</dbReference>
<feature type="repeat" description="ANK" evidence="3">
    <location>
        <begin position="101"/>
        <end position="133"/>
    </location>
</feature>
<protein>
    <recommendedName>
        <fullName evidence="6">SOCS box domain-containing protein</fullName>
    </recommendedName>
</protein>
<keyword evidence="2 3" id="KW-0040">ANK repeat</keyword>
<gene>
    <name evidence="4" type="ORF">TKK_009253</name>
</gene>
<evidence type="ECO:0000256" key="3">
    <source>
        <dbReference type="PROSITE-ProRule" id="PRU00023"/>
    </source>
</evidence>
<evidence type="ECO:0008006" key="6">
    <source>
        <dbReference type="Google" id="ProtNLM"/>
    </source>
</evidence>
<dbReference type="PROSITE" id="PS50088">
    <property type="entry name" value="ANK_REPEAT"/>
    <property type="match status" value="3"/>
</dbReference>
<evidence type="ECO:0000256" key="1">
    <source>
        <dbReference type="ARBA" id="ARBA00022737"/>
    </source>
</evidence>
<dbReference type="EMBL" id="JBJJXI010000068">
    <property type="protein sequence ID" value="KAL3396880.1"/>
    <property type="molecule type" value="Genomic_DNA"/>
</dbReference>
<reference evidence="4 5" key="1">
    <citation type="journal article" date="2024" name="bioRxiv">
        <title>A reference genome for Trichogramma kaykai: A tiny desert-dwelling parasitoid wasp with competing sex-ratio distorters.</title>
        <authorList>
            <person name="Culotta J."/>
            <person name="Lindsey A.R."/>
        </authorList>
    </citation>
    <scope>NUCLEOTIDE SEQUENCE [LARGE SCALE GENOMIC DNA]</scope>
    <source>
        <strain evidence="4 5">KSX58</strain>
    </source>
</reference>
<feature type="repeat" description="ANK" evidence="3">
    <location>
        <begin position="218"/>
        <end position="250"/>
    </location>
</feature>
<dbReference type="SMART" id="SM00248">
    <property type="entry name" value="ANK"/>
    <property type="match status" value="6"/>
</dbReference>
<sequence length="492" mass="57159">MDGRLFRRVGRMMMMDQTLFTSKENFLVLALRLKQASMVKFLQEEIDLKIHEFRFEDGRSALHYLLKENECSPRYDVGGKMAKRVVDYFLEDSVENHQDDQGYTYFHAACMSGNVAKVKHFLEQGVDVNLSTYTCSPLHIAAQYRQTDVVRVLLEKGADPNILESSNQSRPLHALAWQRWCICECDHYCHSCEDNKPAFEIVVELLERGADIEARDIHGDTPLQAAVSCFDLELTRAILKLGASLGGLNEDRVFARHFEIRELKYRPLTMNMIEVVEFLQSAGFKMDFATRLEMIKCWMRVRGNGADHLLPIYVTESNRHLLVHFFINFYMEHKPYDYLWSEMRRLKGGKYFSLSKIPLGFLDEINLETAQLKSIMLNEKVSLHEICQMSFDKGYSIVKKIKNFQLPRQLNDLTLSKLLVKRHCANILIRPHLELAVADLFMTDKCGLNLPYVVCRQIAENMSHADLLRLCEKGYEENEVQPLPEPKRRRLC</sequence>
<keyword evidence="1" id="KW-0677">Repeat</keyword>
<feature type="repeat" description="ANK" evidence="3">
    <location>
        <begin position="133"/>
        <end position="165"/>
    </location>
</feature>